<evidence type="ECO:0000256" key="6">
    <source>
        <dbReference type="ARBA" id="ARBA00023136"/>
    </source>
</evidence>
<dbReference type="InterPro" id="IPR039426">
    <property type="entry name" value="TonB-dep_rcpt-like"/>
</dbReference>
<keyword evidence="2 8" id="KW-0813">Transport</keyword>
<gene>
    <name evidence="12" type="ORF">CBW57_21580</name>
</gene>
<dbReference type="InterPro" id="IPR037066">
    <property type="entry name" value="Plug_dom_sf"/>
</dbReference>
<dbReference type="Gene3D" id="2.40.170.20">
    <property type="entry name" value="TonB-dependent receptor, beta-barrel domain"/>
    <property type="match status" value="1"/>
</dbReference>
<organism evidence="12 13">
    <name type="scientific">Yersinia intermedia</name>
    <dbReference type="NCBI Taxonomy" id="631"/>
    <lineage>
        <taxon>Bacteria</taxon>
        <taxon>Pseudomonadati</taxon>
        <taxon>Pseudomonadota</taxon>
        <taxon>Gammaproteobacteria</taxon>
        <taxon>Enterobacterales</taxon>
        <taxon>Yersiniaceae</taxon>
        <taxon>Yersinia</taxon>
    </lineage>
</organism>
<sequence>MKGIFLGNILILSIIPLAFYSLAEENNVKKNTHMEVVGDAQSYVVIKEKNKLAVIPGGSNLIIPKSEGRLATLHDVLSIQPGLVVQDFFGGSDQPRLNIRGSGVQSAPLSRGVTLLQDGLPLNDADGGFHISLLEPRESKIISVRRGANATNPANNTLGGELDFISYTGRDEPGRLRYEYGSFGRQGWHGAIGGDETELWDGRLSISGDRFSGYRDHSSSQRNSIRANVGFEQPNLTNRTWLSWTDLSFEVAGTLSQSEVKNNPTAVYPMVWVRDPRRNVEQARFANYSVWQGQNWQQELGLWAQHTHDNFVTPAVYVLSGGNTYGALWLSSLSINQFNYRVGLSTERSDMNRDLRQNRRETPYDGKLIGSYAMTAENQNVAVDAGWQAAEHWYLSTGMKGTHSIRNVTPRDDQQSVRQRWFLITPKLGGIWSPQPQLRGFTNLSWSHEAPSFREIISNNGAINRLVPQQAFTVEIGGDGRLNAGINWDLSLYRSIVKNELITHYDQEGNSTGTFNYRHKTLHQGIEAGLKGDIPLNDASMEYRLAWTYNDFRFLGGEYQGKRIGGIPPQQFSAEILYKWQYWRVGPNLHWLPARTPVDHINRYDIQFRDKYAIWGFKIDYRHPNGWSTYLSLDNLTNKRYATASIAGREVTSVKNNTLFPGMGRSINGGLTYSF</sequence>
<keyword evidence="6 8" id="KW-0472">Membrane</keyword>
<proteinExistence type="inferred from homology"/>
<reference evidence="12 13" key="1">
    <citation type="submission" date="2017-05" db="EMBL/GenBank/DDBJ databases">
        <title>Whole genome sequencing of Yersinia kristensenii.</title>
        <authorList>
            <person name="Campioni F."/>
        </authorList>
    </citation>
    <scope>NUCLEOTIDE SEQUENCE [LARGE SCALE GENOMIC DNA]</scope>
    <source>
        <strain evidence="12 13">CFSAN060536</strain>
    </source>
</reference>
<feature type="domain" description="TonB-dependent receptor-like beta-barrel" evidence="10">
    <location>
        <begin position="168"/>
        <end position="636"/>
    </location>
</feature>
<evidence type="ECO:0000256" key="5">
    <source>
        <dbReference type="ARBA" id="ARBA00023077"/>
    </source>
</evidence>
<dbReference type="Proteomes" id="UP000196440">
    <property type="component" value="Unassembled WGS sequence"/>
</dbReference>
<evidence type="ECO:0000259" key="11">
    <source>
        <dbReference type="Pfam" id="PF07715"/>
    </source>
</evidence>
<dbReference type="InterPro" id="IPR036942">
    <property type="entry name" value="Beta-barrel_TonB_sf"/>
</dbReference>
<comment type="subcellular location">
    <subcellularLocation>
        <location evidence="1 8">Cell outer membrane</location>
        <topology evidence="1 8">Multi-pass membrane protein</topology>
    </subcellularLocation>
</comment>
<dbReference type="InterPro" id="IPR012910">
    <property type="entry name" value="Plug_dom"/>
</dbReference>
<dbReference type="SUPFAM" id="SSF56935">
    <property type="entry name" value="Porins"/>
    <property type="match status" value="1"/>
</dbReference>
<dbReference type="AlphaFoldDB" id="A0A208ZMF0"/>
<evidence type="ECO:0008006" key="14">
    <source>
        <dbReference type="Google" id="ProtNLM"/>
    </source>
</evidence>
<feature type="domain" description="TonB-dependent receptor plug" evidence="11">
    <location>
        <begin position="71"/>
        <end position="160"/>
    </location>
</feature>
<evidence type="ECO:0000256" key="2">
    <source>
        <dbReference type="ARBA" id="ARBA00022448"/>
    </source>
</evidence>
<comment type="similarity">
    <text evidence="8 9">Belongs to the TonB-dependent receptor family.</text>
</comment>
<dbReference type="PANTHER" id="PTHR30069">
    <property type="entry name" value="TONB-DEPENDENT OUTER MEMBRANE RECEPTOR"/>
    <property type="match status" value="1"/>
</dbReference>
<keyword evidence="3 8" id="KW-1134">Transmembrane beta strand</keyword>
<protein>
    <recommendedName>
        <fullName evidence="14">TonB-dependent receptor</fullName>
    </recommendedName>
</protein>
<evidence type="ECO:0000313" key="13">
    <source>
        <dbReference type="Proteomes" id="UP000196440"/>
    </source>
</evidence>
<keyword evidence="7 8" id="KW-0998">Cell outer membrane</keyword>
<evidence type="ECO:0000259" key="10">
    <source>
        <dbReference type="Pfam" id="PF00593"/>
    </source>
</evidence>
<evidence type="ECO:0000256" key="7">
    <source>
        <dbReference type="ARBA" id="ARBA00023237"/>
    </source>
</evidence>
<evidence type="ECO:0000256" key="9">
    <source>
        <dbReference type="RuleBase" id="RU003357"/>
    </source>
</evidence>
<dbReference type="PROSITE" id="PS52016">
    <property type="entry name" value="TONB_DEPENDENT_REC_3"/>
    <property type="match status" value="1"/>
</dbReference>
<dbReference type="GO" id="GO:0044718">
    <property type="term" value="P:siderophore transmembrane transport"/>
    <property type="evidence" value="ECO:0007669"/>
    <property type="project" value="TreeGrafter"/>
</dbReference>
<evidence type="ECO:0000256" key="8">
    <source>
        <dbReference type="PROSITE-ProRule" id="PRU01360"/>
    </source>
</evidence>
<dbReference type="Pfam" id="PF07715">
    <property type="entry name" value="Plug"/>
    <property type="match status" value="1"/>
</dbReference>
<dbReference type="Pfam" id="PF00593">
    <property type="entry name" value="TonB_dep_Rec_b-barrel"/>
    <property type="match status" value="1"/>
</dbReference>
<evidence type="ECO:0000256" key="4">
    <source>
        <dbReference type="ARBA" id="ARBA00022692"/>
    </source>
</evidence>
<dbReference type="PANTHER" id="PTHR30069:SF28">
    <property type="entry name" value="TONB-DEPENDENT RECEPTOR YNCD-RELATED"/>
    <property type="match status" value="1"/>
</dbReference>
<keyword evidence="5 9" id="KW-0798">TonB box</keyword>
<evidence type="ECO:0000313" key="12">
    <source>
        <dbReference type="EMBL" id="OVZ81664.1"/>
    </source>
</evidence>
<dbReference type="RefSeq" id="WP_087816598.1">
    <property type="nucleotide sequence ID" value="NZ_CBCPKE010000005.1"/>
</dbReference>
<dbReference type="GO" id="GO:0015344">
    <property type="term" value="F:siderophore uptake transmembrane transporter activity"/>
    <property type="evidence" value="ECO:0007669"/>
    <property type="project" value="TreeGrafter"/>
</dbReference>
<comment type="caution">
    <text evidence="12">The sequence shown here is derived from an EMBL/GenBank/DDBJ whole genome shotgun (WGS) entry which is preliminary data.</text>
</comment>
<keyword evidence="4 8" id="KW-0812">Transmembrane</keyword>
<evidence type="ECO:0000256" key="3">
    <source>
        <dbReference type="ARBA" id="ARBA00022452"/>
    </source>
</evidence>
<dbReference type="EMBL" id="NHOI01000040">
    <property type="protein sequence ID" value="OVZ81664.1"/>
    <property type="molecule type" value="Genomic_DNA"/>
</dbReference>
<dbReference type="Gene3D" id="2.170.130.10">
    <property type="entry name" value="TonB-dependent receptor, plug domain"/>
    <property type="match status" value="1"/>
</dbReference>
<accession>A0A208ZMF0</accession>
<dbReference type="GO" id="GO:0009279">
    <property type="term" value="C:cell outer membrane"/>
    <property type="evidence" value="ECO:0007669"/>
    <property type="project" value="UniProtKB-SubCell"/>
</dbReference>
<evidence type="ECO:0000256" key="1">
    <source>
        <dbReference type="ARBA" id="ARBA00004571"/>
    </source>
</evidence>
<dbReference type="InterPro" id="IPR000531">
    <property type="entry name" value="Beta-barrel_TonB"/>
</dbReference>
<name>A0A208ZMF0_YERIN</name>